<organism evidence="13 14">
    <name type="scientific">Peptostreptococcus porci</name>
    <dbReference type="NCBI Taxonomy" id="2652282"/>
    <lineage>
        <taxon>Bacteria</taxon>
        <taxon>Bacillati</taxon>
        <taxon>Bacillota</taxon>
        <taxon>Clostridia</taxon>
        <taxon>Peptostreptococcales</taxon>
        <taxon>Peptostreptococcaceae</taxon>
        <taxon>Peptostreptococcus</taxon>
    </lineage>
</organism>
<evidence type="ECO:0000256" key="5">
    <source>
        <dbReference type="ARBA" id="ARBA00022833"/>
    </source>
</evidence>
<dbReference type="NCBIfam" id="TIGR01357">
    <property type="entry name" value="aroB"/>
    <property type="match status" value="1"/>
</dbReference>
<comment type="cofactor">
    <cofactor evidence="1 9">
        <name>NAD(+)</name>
        <dbReference type="ChEBI" id="CHEBI:57540"/>
    </cofactor>
</comment>
<dbReference type="Pfam" id="PF24621">
    <property type="entry name" value="DHQS_C"/>
    <property type="match status" value="1"/>
</dbReference>
<keyword evidence="9" id="KW-0963">Cytoplasm</keyword>
<dbReference type="GO" id="GO:0009423">
    <property type="term" value="P:chorismate biosynthetic process"/>
    <property type="evidence" value="ECO:0007669"/>
    <property type="project" value="UniProtKB-UniRule"/>
</dbReference>
<evidence type="ECO:0000259" key="11">
    <source>
        <dbReference type="Pfam" id="PF01761"/>
    </source>
</evidence>
<evidence type="ECO:0000313" key="14">
    <source>
        <dbReference type="Proteomes" id="UP000440713"/>
    </source>
</evidence>
<dbReference type="GO" id="GO:0046872">
    <property type="term" value="F:metal ion binding"/>
    <property type="evidence" value="ECO:0007669"/>
    <property type="project" value="UniProtKB-KW"/>
</dbReference>
<dbReference type="EC" id="4.2.3.4" evidence="9 10"/>
<comment type="similarity">
    <text evidence="9">Belongs to the sugar phosphate cyclases superfamily. Dehydroquinate synthase family.</text>
</comment>
<keyword evidence="7 9" id="KW-0456">Lyase</keyword>
<evidence type="ECO:0000256" key="9">
    <source>
        <dbReference type="HAMAP-Rule" id="MF_00110"/>
    </source>
</evidence>
<keyword evidence="9" id="KW-0028">Amino-acid biosynthesis</keyword>
<comment type="caution">
    <text evidence="13">The sequence shown here is derived from an EMBL/GenBank/DDBJ whole genome shotgun (WGS) entry which is preliminary data.</text>
</comment>
<feature type="binding site" evidence="9">
    <location>
        <begin position="130"/>
        <end position="131"/>
    </location>
    <ligand>
        <name>NAD(+)</name>
        <dbReference type="ChEBI" id="CHEBI:57540"/>
    </ligand>
</feature>
<proteinExistence type="inferred from homology"/>
<dbReference type="PANTHER" id="PTHR43622:SF1">
    <property type="entry name" value="3-DEHYDROQUINATE SYNTHASE"/>
    <property type="match status" value="1"/>
</dbReference>
<comment type="subcellular location">
    <subcellularLocation>
        <location evidence="9">Cytoplasm</location>
    </subcellularLocation>
</comment>
<dbReference type="GO" id="GO:0005737">
    <property type="term" value="C:cytoplasm"/>
    <property type="evidence" value="ECO:0007669"/>
    <property type="project" value="UniProtKB-SubCell"/>
</dbReference>
<keyword evidence="3 9" id="KW-0479">Metal-binding</keyword>
<evidence type="ECO:0000259" key="12">
    <source>
        <dbReference type="Pfam" id="PF24621"/>
    </source>
</evidence>
<evidence type="ECO:0000256" key="3">
    <source>
        <dbReference type="ARBA" id="ARBA00022723"/>
    </source>
</evidence>
<feature type="binding site" evidence="9">
    <location>
        <position position="143"/>
    </location>
    <ligand>
        <name>NAD(+)</name>
        <dbReference type="ChEBI" id="CHEBI:57540"/>
    </ligand>
</feature>
<evidence type="ECO:0000256" key="8">
    <source>
        <dbReference type="ARBA" id="ARBA00023285"/>
    </source>
</evidence>
<dbReference type="UniPathway" id="UPA00053">
    <property type="reaction ID" value="UER00085"/>
</dbReference>
<sequence>MLKINVQTKLSSYDIIIEKGIFSNLDKLIKERLNPQKVFVITDKNVWNEYGTKIEKTIEALSIEYCINIVDPGEESKSISSAELIINQLVKKNIGRGDLIIAIGGGVVGDLSGFVSSIYMRGIDFINIPTTLLSQVDSSVGGKTGVNLELGKNLVGTFYQPKLVVIDPYFLKSLNDRVFRDGMAEVIKYALIKDRELFEILSKNDIDSIQNDMETIIARCCNIKKNIVQNDEFDKGERMILNFGHTLGHAIESYYSYERYTHGEGVAIGMHRISELAVGQNLISKELFNSIHTLIEKYGLPVFDEKILDEDLLEFIKHDKKNIDGEIKIVLVNDIGESKIMDVEMDFFRGGLLGGY</sequence>
<keyword evidence="5 9" id="KW-0862">Zinc</keyword>
<evidence type="ECO:0000256" key="7">
    <source>
        <dbReference type="ARBA" id="ARBA00023239"/>
    </source>
</evidence>
<dbReference type="InterPro" id="IPR056179">
    <property type="entry name" value="DHQS_C"/>
</dbReference>
<dbReference type="GO" id="GO:0009073">
    <property type="term" value="P:aromatic amino acid family biosynthetic process"/>
    <property type="evidence" value="ECO:0007669"/>
    <property type="project" value="UniProtKB-KW"/>
</dbReference>
<evidence type="ECO:0000256" key="6">
    <source>
        <dbReference type="ARBA" id="ARBA00023027"/>
    </source>
</evidence>
<dbReference type="Proteomes" id="UP000440713">
    <property type="component" value="Unassembled WGS sequence"/>
</dbReference>
<feature type="binding site" evidence="9">
    <location>
        <begin position="106"/>
        <end position="110"/>
    </location>
    <ligand>
        <name>NAD(+)</name>
        <dbReference type="ChEBI" id="CHEBI:57540"/>
    </ligand>
</feature>
<dbReference type="InterPro" id="IPR030963">
    <property type="entry name" value="DHQ_synth_fam"/>
</dbReference>
<dbReference type="InterPro" id="IPR050071">
    <property type="entry name" value="Dehydroquinate_synthase"/>
</dbReference>
<keyword evidence="8 9" id="KW-0170">Cobalt</keyword>
<feature type="binding site" evidence="9">
    <location>
        <position position="245"/>
    </location>
    <ligand>
        <name>Zn(2+)</name>
        <dbReference type="ChEBI" id="CHEBI:29105"/>
    </ligand>
</feature>
<dbReference type="FunFam" id="3.40.50.1970:FF:000007">
    <property type="entry name" value="Pentafunctional AROM polypeptide"/>
    <property type="match status" value="1"/>
</dbReference>
<dbReference type="InterPro" id="IPR016037">
    <property type="entry name" value="DHQ_synth_AroB"/>
</dbReference>
<feature type="binding site" evidence="9">
    <location>
        <position position="262"/>
    </location>
    <ligand>
        <name>Zn(2+)</name>
        <dbReference type="ChEBI" id="CHEBI:29105"/>
    </ligand>
</feature>
<dbReference type="HAMAP" id="MF_00110">
    <property type="entry name" value="DHQ_synthase"/>
    <property type="match status" value="1"/>
</dbReference>
<dbReference type="AlphaFoldDB" id="A0A6N7XD85"/>
<keyword evidence="14" id="KW-1185">Reference proteome</keyword>
<dbReference type="PIRSF" id="PIRSF001455">
    <property type="entry name" value="DHQ_synth"/>
    <property type="match status" value="1"/>
</dbReference>
<dbReference type="GO" id="GO:0003856">
    <property type="term" value="F:3-dehydroquinate synthase activity"/>
    <property type="evidence" value="ECO:0007669"/>
    <property type="project" value="UniProtKB-UniRule"/>
</dbReference>
<dbReference type="GO" id="GO:0008652">
    <property type="term" value="P:amino acid biosynthetic process"/>
    <property type="evidence" value="ECO:0007669"/>
    <property type="project" value="UniProtKB-KW"/>
</dbReference>
<accession>A0A6N7XD85</accession>
<dbReference type="PANTHER" id="PTHR43622">
    <property type="entry name" value="3-DEHYDROQUINATE SYNTHASE"/>
    <property type="match status" value="1"/>
</dbReference>
<evidence type="ECO:0000256" key="4">
    <source>
        <dbReference type="ARBA" id="ARBA00022741"/>
    </source>
</evidence>
<comment type="catalytic activity">
    <reaction evidence="9">
        <text>7-phospho-2-dehydro-3-deoxy-D-arabino-heptonate = 3-dehydroquinate + phosphate</text>
        <dbReference type="Rhea" id="RHEA:21968"/>
        <dbReference type="ChEBI" id="CHEBI:32364"/>
        <dbReference type="ChEBI" id="CHEBI:43474"/>
        <dbReference type="ChEBI" id="CHEBI:58394"/>
        <dbReference type="EC" id="4.2.3.4"/>
    </reaction>
</comment>
<dbReference type="EMBL" id="VUNE01000003">
    <property type="protein sequence ID" value="MST62656.1"/>
    <property type="molecule type" value="Genomic_DNA"/>
</dbReference>
<feature type="domain" description="3-dehydroquinate synthase C-terminal" evidence="12">
    <location>
        <begin position="182"/>
        <end position="322"/>
    </location>
</feature>
<name>A0A6N7XD85_9FIRM</name>
<dbReference type="Gene3D" id="1.20.1090.10">
    <property type="entry name" value="Dehydroquinate synthase-like - alpha domain"/>
    <property type="match status" value="1"/>
</dbReference>
<feature type="binding site" evidence="9">
    <location>
        <position position="185"/>
    </location>
    <ligand>
        <name>Zn(2+)</name>
        <dbReference type="ChEBI" id="CHEBI:29105"/>
    </ligand>
</feature>
<comment type="pathway">
    <text evidence="9">Metabolic intermediate biosynthesis; chorismate biosynthesis; chorismate from D-erythrose 4-phosphate and phosphoenolpyruvate: step 2/7.</text>
</comment>
<keyword evidence="6 9" id="KW-0520">NAD</keyword>
<comment type="function">
    <text evidence="9">Catalyzes the conversion of 3-deoxy-D-arabino-heptulosonate 7-phosphate (DAHP) to dehydroquinate (DHQ).</text>
</comment>
<evidence type="ECO:0000256" key="2">
    <source>
        <dbReference type="ARBA" id="ARBA00001947"/>
    </source>
</evidence>
<comment type="cofactor">
    <cofactor evidence="9">
        <name>Co(2+)</name>
        <dbReference type="ChEBI" id="CHEBI:48828"/>
    </cofactor>
    <cofactor evidence="9">
        <name>Zn(2+)</name>
        <dbReference type="ChEBI" id="CHEBI:29105"/>
    </cofactor>
    <text evidence="9">Binds 1 divalent metal cation per subunit. Can use either Co(2+) or Zn(2+).</text>
</comment>
<dbReference type="SUPFAM" id="SSF56796">
    <property type="entry name" value="Dehydroquinate synthase-like"/>
    <property type="match status" value="1"/>
</dbReference>
<evidence type="ECO:0000256" key="10">
    <source>
        <dbReference type="NCBIfam" id="TIGR01357"/>
    </source>
</evidence>
<keyword evidence="4 9" id="KW-0547">Nucleotide-binding</keyword>
<reference evidence="13 14" key="1">
    <citation type="submission" date="2019-08" db="EMBL/GenBank/DDBJ databases">
        <title>In-depth cultivation of the pig gut microbiome towards novel bacterial diversity and tailored functional studies.</title>
        <authorList>
            <person name="Wylensek D."/>
            <person name="Hitch T.C.A."/>
            <person name="Clavel T."/>
        </authorList>
    </citation>
    <scope>NUCLEOTIDE SEQUENCE [LARGE SCALE GENOMIC DNA]</scope>
    <source>
        <strain evidence="13 14">WCA-SAB-591-4A-A</strain>
    </source>
</reference>
<feature type="binding site" evidence="9">
    <location>
        <position position="152"/>
    </location>
    <ligand>
        <name>NAD(+)</name>
        <dbReference type="ChEBI" id="CHEBI:57540"/>
    </ligand>
</feature>
<evidence type="ECO:0000256" key="1">
    <source>
        <dbReference type="ARBA" id="ARBA00001911"/>
    </source>
</evidence>
<dbReference type="Gene3D" id="3.40.50.1970">
    <property type="match status" value="1"/>
</dbReference>
<comment type="cofactor">
    <cofactor evidence="2">
        <name>Zn(2+)</name>
        <dbReference type="ChEBI" id="CHEBI:29105"/>
    </cofactor>
</comment>
<dbReference type="GO" id="GO:0000166">
    <property type="term" value="F:nucleotide binding"/>
    <property type="evidence" value="ECO:0007669"/>
    <property type="project" value="UniProtKB-KW"/>
</dbReference>
<feature type="domain" description="3-dehydroquinate synthase N-terminal" evidence="11">
    <location>
        <begin position="69"/>
        <end position="180"/>
    </location>
</feature>
<protein>
    <recommendedName>
        <fullName evidence="9 10">3-dehydroquinate synthase</fullName>
        <shortName evidence="9">DHQS</shortName>
        <ecNumber evidence="9 10">4.2.3.4</ecNumber>
    </recommendedName>
</protein>
<evidence type="ECO:0000313" key="13">
    <source>
        <dbReference type="EMBL" id="MST62656.1"/>
    </source>
</evidence>
<dbReference type="CDD" id="cd08195">
    <property type="entry name" value="DHQS"/>
    <property type="match status" value="1"/>
</dbReference>
<dbReference type="Pfam" id="PF01761">
    <property type="entry name" value="DHQ_synthase"/>
    <property type="match status" value="1"/>
</dbReference>
<comment type="caution">
    <text evidence="9">Lacks conserved residue(s) required for the propagation of feature annotation.</text>
</comment>
<keyword evidence="9" id="KW-0057">Aromatic amino acid biosynthesis</keyword>
<dbReference type="InterPro" id="IPR030960">
    <property type="entry name" value="DHQS/DOIS_N"/>
</dbReference>
<gene>
    <name evidence="9 13" type="primary">aroB</name>
    <name evidence="13" type="ORF">FYJ71_06720</name>
</gene>